<reference evidence="2" key="1">
    <citation type="submission" date="2020-11" db="EMBL/GenBank/DDBJ databases">
        <title>Carbohydrate-dependent, anaerobic sulfur respiration: A novel catabolism in halophilic archaea.</title>
        <authorList>
            <person name="Sorokin D.Y."/>
            <person name="Messina E."/>
            <person name="Smedile F."/>
            <person name="La Cono V."/>
            <person name="Hallsworth J.E."/>
            <person name="Yakimov M.M."/>
        </authorList>
    </citation>
    <scope>NUCLEOTIDE SEQUENCE</scope>
    <source>
        <strain evidence="2">AArc-S</strain>
    </source>
</reference>
<dbReference type="Proteomes" id="UP000663586">
    <property type="component" value="Chromosome"/>
</dbReference>
<evidence type="ECO:0000259" key="1">
    <source>
        <dbReference type="Pfam" id="PF25942"/>
    </source>
</evidence>
<dbReference type="RefSeq" id="WP_238477677.1">
    <property type="nucleotide sequence ID" value="NZ_CP064786.1"/>
</dbReference>
<dbReference type="GeneID" id="70685813"/>
<dbReference type="AlphaFoldDB" id="A0A897MXI6"/>
<organism evidence="2 3">
    <name type="scientific">Natranaeroarchaeum sulfidigenes</name>
    <dbReference type="NCBI Taxonomy" id="2784880"/>
    <lineage>
        <taxon>Archaea</taxon>
        <taxon>Methanobacteriati</taxon>
        <taxon>Methanobacteriota</taxon>
        <taxon>Stenosarchaea group</taxon>
        <taxon>Halobacteria</taxon>
        <taxon>Halobacteriales</taxon>
        <taxon>Natronoarchaeaceae</taxon>
        <taxon>Natranaeroarchaeum</taxon>
    </lineage>
</organism>
<keyword evidence="3" id="KW-1185">Reference proteome</keyword>
<name>A0A897MXI6_9EURY</name>
<dbReference type="InterPro" id="IPR058929">
    <property type="entry name" value="Ig_halo"/>
</dbReference>
<dbReference type="KEGG" id="hara:AArcS_2433"/>
<dbReference type="Pfam" id="PF25942">
    <property type="entry name" value="Ig_halo"/>
    <property type="match status" value="1"/>
</dbReference>
<dbReference type="EMBL" id="CP064786">
    <property type="protein sequence ID" value="QSG03629.1"/>
    <property type="molecule type" value="Genomic_DNA"/>
</dbReference>
<accession>A0A897MXI6</accession>
<evidence type="ECO:0000313" key="3">
    <source>
        <dbReference type="Proteomes" id="UP000663586"/>
    </source>
</evidence>
<protein>
    <recommendedName>
        <fullName evidence="1">Ig-like domain-containing protein</fullName>
    </recommendedName>
</protein>
<evidence type="ECO:0000313" key="2">
    <source>
        <dbReference type="EMBL" id="QSG03629.1"/>
    </source>
</evidence>
<sequence>MNWKEDRMMPSIDRRSLLAAASGSAAGLLAGCTDEPEPPEPQIEYLELVNHRHEVHEFSVRIEDADGTTFETTERLRGDEPGEGAIVFEQPVSGPGAYEVVIEVDEYQSSATASDLITEDEDCLYLEFYLGSSTLHFEYLTWPCEDDSAEEDAPAMIV</sequence>
<feature type="domain" description="Ig-like" evidence="1">
    <location>
        <begin position="56"/>
        <end position="121"/>
    </location>
</feature>
<dbReference type="PROSITE" id="PS51257">
    <property type="entry name" value="PROKAR_LIPOPROTEIN"/>
    <property type="match status" value="1"/>
</dbReference>
<proteinExistence type="predicted"/>
<gene>
    <name evidence="2" type="ORF">AArcS_2433</name>
</gene>